<keyword evidence="2" id="KW-1185">Reference proteome</keyword>
<evidence type="ECO:0000313" key="2">
    <source>
        <dbReference type="Proteomes" id="UP001358586"/>
    </source>
</evidence>
<gene>
    <name evidence="1" type="ORF">PVK06_005790</name>
</gene>
<dbReference type="EMBL" id="JARKNE010000002">
    <property type="protein sequence ID" value="KAK5843336.1"/>
    <property type="molecule type" value="Genomic_DNA"/>
</dbReference>
<sequence length="87" mass="9803">MLNRHRSLVKMLKKWGRILVPRCWSRDDLSVAKGVYEETPAQLTACRIVEKPPNDMRPLTDAGLKPNWMKLYAIGAVVVGKDLADLG</sequence>
<comment type="caution">
    <text evidence="1">The sequence shown here is derived from an EMBL/GenBank/DDBJ whole genome shotgun (WGS) entry which is preliminary data.</text>
</comment>
<reference evidence="1 2" key="1">
    <citation type="submission" date="2023-03" db="EMBL/GenBank/DDBJ databases">
        <title>WGS of Gossypium arboreum.</title>
        <authorList>
            <person name="Yu D."/>
        </authorList>
    </citation>
    <scope>NUCLEOTIDE SEQUENCE [LARGE SCALE GENOMIC DNA]</scope>
    <source>
        <tissue evidence="1">Leaf</tissue>
    </source>
</reference>
<name>A0ABR0QWH4_GOSAR</name>
<dbReference type="Proteomes" id="UP001358586">
    <property type="component" value="Chromosome 2"/>
</dbReference>
<proteinExistence type="predicted"/>
<protein>
    <submittedName>
        <fullName evidence="1">Uncharacterized protein</fullName>
    </submittedName>
</protein>
<evidence type="ECO:0000313" key="1">
    <source>
        <dbReference type="EMBL" id="KAK5843336.1"/>
    </source>
</evidence>
<accession>A0ABR0QWH4</accession>
<organism evidence="1 2">
    <name type="scientific">Gossypium arboreum</name>
    <name type="common">Tree cotton</name>
    <name type="synonym">Gossypium nanking</name>
    <dbReference type="NCBI Taxonomy" id="29729"/>
    <lineage>
        <taxon>Eukaryota</taxon>
        <taxon>Viridiplantae</taxon>
        <taxon>Streptophyta</taxon>
        <taxon>Embryophyta</taxon>
        <taxon>Tracheophyta</taxon>
        <taxon>Spermatophyta</taxon>
        <taxon>Magnoliopsida</taxon>
        <taxon>eudicotyledons</taxon>
        <taxon>Gunneridae</taxon>
        <taxon>Pentapetalae</taxon>
        <taxon>rosids</taxon>
        <taxon>malvids</taxon>
        <taxon>Malvales</taxon>
        <taxon>Malvaceae</taxon>
        <taxon>Malvoideae</taxon>
        <taxon>Gossypium</taxon>
    </lineage>
</organism>